<dbReference type="STRING" id="411945.GA0061102_102217"/>
<evidence type="ECO:0000256" key="1">
    <source>
        <dbReference type="ARBA" id="ARBA00022679"/>
    </source>
</evidence>
<keyword evidence="1 3" id="KW-0808">Transferase</keyword>
<sequence length="319" mass="35004">MRLLLTTYHQAFLAPGGGETELHQLADYINDVGVRADLYGPNSRRLSAYDAVIHFSAHGGGEGLLSDIKAAGKPIVLIPNFNFFDQKHSAHEVVQRHLDLADLVVLRTKVEKELCLKNFAVNADKVAIIPPGIAPGFAKPAEDGLFQSAYGVDQYILWVGQLAQHKRQLEAIKALRDSEIPLVFIGGYADKHYYDKCRAAAGENVRFLPFMQPASEILRSAMQSCSLYLELGDDSPGFSSLEAALAGSPMLINDHPWSREMFGDSLTYIEPGNWGGLANAVEVALTRGASGQLTERIRQRHLQPTPTRLLVELLAQTLT</sequence>
<dbReference type="GO" id="GO:0009103">
    <property type="term" value="P:lipopolysaccharide biosynthetic process"/>
    <property type="evidence" value="ECO:0007669"/>
    <property type="project" value="TreeGrafter"/>
</dbReference>
<dbReference type="SUPFAM" id="SSF53756">
    <property type="entry name" value="UDP-Glycosyltransferase/glycogen phosphorylase"/>
    <property type="match status" value="1"/>
</dbReference>
<keyword evidence="4" id="KW-1185">Reference proteome</keyword>
<dbReference type="Gene3D" id="3.40.50.2000">
    <property type="entry name" value="Glycogen Phosphorylase B"/>
    <property type="match status" value="1"/>
</dbReference>
<dbReference type="GO" id="GO:0016757">
    <property type="term" value="F:glycosyltransferase activity"/>
    <property type="evidence" value="ECO:0007669"/>
    <property type="project" value="InterPro"/>
</dbReference>
<protein>
    <submittedName>
        <fullName evidence="3">Glycosyl transferases group 1</fullName>
    </submittedName>
</protein>
<feature type="domain" description="Glycosyl transferase family 1" evidence="2">
    <location>
        <begin position="153"/>
        <end position="288"/>
    </location>
</feature>
<reference evidence="4" key="1">
    <citation type="submission" date="2016-08" db="EMBL/GenBank/DDBJ databases">
        <authorList>
            <person name="Varghese N."/>
            <person name="Submissions Spin"/>
        </authorList>
    </citation>
    <scope>NUCLEOTIDE SEQUENCE [LARGE SCALE GENOMIC DNA]</scope>
    <source>
        <strain evidence="4">HAMBI 2971</strain>
    </source>
</reference>
<dbReference type="Pfam" id="PF00534">
    <property type="entry name" value="Glycos_transf_1"/>
    <property type="match status" value="1"/>
</dbReference>
<dbReference type="PANTHER" id="PTHR46401">
    <property type="entry name" value="GLYCOSYLTRANSFERASE WBBK-RELATED"/>
    <property type="match status" value="1"/>
</dbReference>
<evidence type="ECO:0000259" key="2">
    <source>
        <dbReference type="Pfam" id="PF00534"/>
    </source>
</evidence>
<dbReference type="InterPro" id="IPR001296">
    <property type="entry name" value="Glyco_trans_1"/>
</dbReference>
<gene>
    <name evidence="3" type="ORF">GA0061102_102217</name>
</gene>
<organism evidence="3 4">
    <name type="scientific">Rhizobium miluonense</name>
    <dbReference type="NCBI Taxonomy" id="411945"/>
    <lineage>
        <taxon>Bacteria</taxon>
        <taxon>Pseudomonadati</taxon>
        <taxon>Pseudomonadota</taxon>
        <taxon>Alphaproteobacteria</taxon>
        <taxon>Hyphomicrobiales</taxon>
        <taxon>Rhizobiaceae</taxon>
        <taxon>Rhizobium/Agrobacterium group</taxon>
        <taxon>Rhizobium</taxon>
    </lineage>
</organism>
<dbReference type="RefSeq" id="WP_092851689.1">
    <property type="nucleotide sequence ID" value="NZ_FMAH01000022.1"/>
</dbReference>
<dbReference type="Proteomes" id="UP000199435">
    <property type="component" value="Unassembled WGS sequence"/>
</dbReference>
<dbReference type="EMBL" id="FMAH01000022">
    <property type="protein sequence ID" value="SCB34398.1"/>
    <property type="molecule type" value="Genomic_DNA"/>
</dbReference>
<evidence type="ECO:0000313" key="3">
    <source>
        <dbReference type="EMBL" id="SCB34398.1"/>
    </source>
</evidence>
<accession>A0A1C3W3D0</accession>
<name>A0A1C3W3D0_9HYPH</name>
<dbReference type="AlphaFoldDB" id="A0A1C3W3D0"/>
<evidence type="ECO:0000313" key="4">
    <source>
        <dbReference type="Proteomes" id="UP000199435"/>
    </source>
</evidence>
<dbReference type="PANTHER" id="PTHR46401:SF2">
    <property type="entry name" value="GLYCOSYLTRANSFERASE WBBK-RELATED"/>
    <property type="match status" value="1"/>
</dbReference>
<proteinExistence type="predicted"/>
<dbReference type="OrthoDB" id="9811239at2"/>